<accession>A0A7W0HPK5</accession>
<comment type="caution">
    <text evidence="1">The sequence shown here is derived from an EMBL/GenBank/DDBJ whole genome shotgun (WGS) entry which is preliminary data.</text>
</comment>
<proteinExistence type="predicted"/>
<evidence type="ECO:0000313" key="2">
    <source>
        <dbReference type="Proteomes" id="UP000530928"/>
    </source>
</evidence>
<dbReference type="RefSeq" id="WP_220133411.1">
    <property type="nucleotide sequence ID" value="NZ_BAABAM010000012.1"/>
</dbReference>
<dbReference type="AlphaFoldDB" id="A0A7W0HPK5"/>
<dbReference type="EMBL" id="JACDUR010000002">
    <property type="protein sequence ID" value="MBA2890980.1"/>
    <property type="molecule type" value="Genomic_DNA"/>
</dbReference>
<keyword evidence="1" id="KW-0808">Transferase</keyword>
<sequence>MFETAEVLRVLALLRAAGCQVWVGGGWGVDALLGRVTRDHGDLDLMHRSEQEPVVLETLGRVGYREVFDIVPGRPARFVMRGEAGHEIDLHPLTFQADGSALQPADDRGGAFRYPADCFVEGAVHGARVPCLSAAQQRHFHSGYEPRERDLLDMAALRAVYGDS</sequence>
<organism evidence="1 2">
    <name type="scientific">Nonomuraea soli</name>
    <dbReference type="NCBI Taxonomy" id="1032476"/>
    <lineage>
        <taxon>Bacteria</taxon>
        <taxon>Bacillati</taxon>
        <taxon>Actinomycetota</taxon>
        <taxon>Actinomycetes</taxon>
        <taxon>Streptosporangiales</taxon>
        <taxon>Streptosporangiaceae</taxon>
        <taxon>Nonomuraea</taxon>
    </lineage>
</organism>
<dbReference type="Gene3D" id="3.30.460.40">
    <property type="match status" value="1"/>
</dbReference>
<keyword evidence="2" id="KW-1185">Reference proteome</keyword>
<dbReference type="GO" id="GO:0016740">
    <property type="term" value="F:transferase activity"/>
    <property type="evidence" value="ECO:0007669"/>
    <property type="project" value="UniProtKB-KW"/>
</dbReference>
<dbReference type="Pfam" id="PF10706">
    <property type="entry name" value="Aminoglyc_resit"/>
    <property type="match status" value="1"/>
</dbReference>
<dbReference type="Proteomes" id="UP000530928">
    <property type="component" value="Unassembled WGS sequence"/>
</dbReference>
<gene>
    <name evidence="1" type="ORF">HNR30_002321</name>
</gene>
<name>A0A7W0HPK5_9ACTN</name>
<protein>
    <submittedName>
        <fullName evidence="1">Lincosamide nucleotidyltransferase A/C/D/E</fullName>
    </submittedName>
</protein>
<evidence type="ECO:0000313" key="1">
    <source>
        <dbReference type="EMBL" id="MBA2890980.1"/>
    </source>
</evidence>
<dbReference type="InterPro" id="IPR019646">
    <property type="entry name" value="Aminoglyc_AdlTrfase"/>
</dbReference>
<reference evidence="1 2" key="1">
    <citation type="submission" date="2020-07" db="EMBL/GenBank/DDBJ databases">
        <title>Genomic Encyclopedia of Type Strains, Phase IV (KMG-IV): sequencing the most valuable type-strain genomes for metagenomic binning, comparative biology and taxonomic classification.</title>
        <authorList>
            <person name="Goeker M."/>
        </authorList>
    </citation>
    <scope>NUCLEOTIDE SEQUENCE [LARGE SCALE GENOMIC DNA]</scope>
    <source>
        <strain evidence="1 2">DSM 45533</strain>
    </source>
</reference>